<dbReference type="AlphaFoldDB" id="M8BD49"/>
<feature type="compositionally biased region" description="Basic and acidic residues" evidence="1">
    <location>
        <begin position="338"/>
        <end position="349"/>
    </location>
</feature>
<keyword evidence="2" id="KW-0472">Membrane</keyword>
<dbReference type="EnsemblPlants" id="EMT11896">
    <property type="protein sequence ID" value="EMT11896"/>
    <property type="gene ID" value="F775_13043"/>
</dbReference>
<feature type="transmembrane region" description="Helical" evidence="2">
    <location>
        <begin position="143"/>
        <end position="163"/>
    </location>
</feature>
<organism evidence="4">
    <name type="scientific">Aegilops tauschii</name>
    <name type="common">Tausch's goatgrass</name>
    <name type="synonym">Aegilops squarrosa</name>
    <dbReference type="NCBI Taxonomy" id="37682"/>
    <lineage>
        <taxon>Eukaryota</taxon>
        <taxon>Viridiplantae</taxon>
        <taxon>Streptophyta</taxon>
        <taxon>Embryophyta</taxon>
        <taxon>Tracheophyta</taxon>
        <taxon>Spermatophyta</taxon>
        <taxon>Magnoliopsida</taxon>
        <taxon>Liliopsida</taxon>
        <taxon>Poales</taxon>
        <taxon>Poaceae</taxon>
        <taxon>BOP clade</taxon>
        <taxon>Pooideae</taxon>
        <taxon>Triticodae</taxon>
        <taxon>Triticeae</taxon>
        <taxon>Triticinae</taxon>
        <taxon>Aegilops</taxon>
    </lineage>
</organism>
<name>M8BD49_AEGTA</name>
<dbReference type="InterPro" id="IPR025315">
    <property type="entry name" value="DUF4220"/>
</dbReference>
<reference evidence="4" key="1">
    <citation type="submission" date="2015-06" db="UniProtKB">
        <authorList>
            <consortium name="EnsemblPlants"/>
        </authorList>
    </citation>
    <scope>IDENTIFICATION</scope>
</reference>
<feature type="transmembrane region" description="Helical" evidence="2">
    <location>
        <begin position="179"/>
        <end position="197"/>
    </location>
</feature>
<protein>
    <recommendedName>
        <fullName evidence="3">DUF4220 domain-containing protein</fullName>
    </recommendedName>
</protein>
<dbReference type="Pfam" id="PF13968">
    <property type="entry name" value="DUF4220"/>
    <property type="match status" value="1"/>
</dbReference>
<evidence type="ECO:0000313" key="4">
    <source>
        <dbReference type="EnsemblPlants" id="EMT11896"/>
    </source>
</evidence>
<evidence type="ECO:0000259" key="3">
    <source>
        <dbReference type="Pfam" id="PF13968"/>
    </source>
</evidence>
<feature type="transmembrane region" description="Helical" evidence="2">
    <location>
        <begin position="574"/>
        <end position="592"/>
    </location>
</feature>
<proteinExistence type="predicted"/>
<evidence type="ECO:0000256" key="2">
    <source>
        <dbReference type="SAM" id="Phobius"/>
    </source>
</evidence>
<dbReference type="Pfam" id="PF04578">
    <property type="entry name" value="DUF594"/>
    <property type="match status" value="1"/>
</dbReference>
<feature type="transmembrane region" description="Helical" evidence="2">
    <location>
        <begin position="599"/>
        <end position="617"/>
    </location>
</feature>
<dbReference type="PANTHER" id="PTHR31325">
    <property type="entry name" value="OS01G0798800 PROTEIN-RELATED"/>
    <property type="match status" value="1"/>
</dbReference>
<feature type="region of interest" description="Disordered" evidence="1">
    <location>
        <begin position="336"/>
        <end position="357"/>
    </location>
</feature>
<sequence length="915" mass="103262">MAPRLSPSSRTSAVTIPRHTHFTKERKGFASSTLSLAARARDATRKYSRPWLFLRMHAVLGGNYKNLGSMHVFMSIASSCYQTTSKIDRSTQYYDNLTMNTFPGKNTRPTYLISHFCNAEEGIQNYVRNLTSSYANTSNESSMVSASVIMFLLVGLSFNLNLFSRFSDISATLDPKVRLFLSSAFSLFLPVMSYLFSEAKNSRSDATDTGGDLSLQAGMILLWMLLVELLRKKVDEAGMILLWMLLVELLRKKVDEVRMRGYSGSMQRAGRVVWLGSLVFFNIQRAGRKALFGVLWVLCATKVVQKIAFTEIGKRSYAYGKNTRLITSYMSQMLQKNGSKDQGQEEHHHGSPSTHINVDHLALTDGNHGGGGEATLKKCKFVIMGEEDLVIQPSPDGYKLQDVSPEDNVATVGKIWSHACSNLDQGPQLKRLCFSFALFKLLRRRFEHLPPVIDVDAETRECRDLLFNGVYNDKTEDAAGALFQMMNDEVNFLCEYYHSVIPVVLASPFFFLANYILLPVVVSGLCIMTVILSSFGNVPFALSSIRTDNFAISAGVINTTMCLLIEAYYWPPAFFTAVNFFITFFLFVIFFFEEIWEFIVFLFSDWFIVSLLCNYVTKPQWQSSPMYSGAVHRILWVRRKMNRPILNFKQFSMLNIRWPLVLSIPSMFSLLLQTVHVPNKAKHSIVKFLMAHIRDGHQTPLGNGKSALAGRRDDLMPACRSKSVAEVILTWHVATSIMEAKCPPLGKQSMDSHTVASSLSRYCAYLVAFHPELLPENPDNTERVFEAAKAELKGALGCANYYLSWWHTRVDKIMQAVAEVATMTEWKEGEVVLNGAKLGILLKEEATRDNSIQWEETWTLLADVWTELVVYLAPSNEEERVMGHESLLVQGGEFITMLWALTTHTGITRPGKYYG</sequence>
<keyword evidence="2" id="KW-0812">Transmembrane</keyword>
<keyword evidence="2" id="KW-1133">Transmembrane helix</keyword>
<dbReference type="InterPro" id="IPR007658">
    <property type="entry name" value="DUF594"/>
</dbReference>
<feature type="domain" description="DUF4220" evidence="3">
    <location>
        <begin position="289"/>
        <end position="652"/>
    </location>
</feature>
<evidence type="ECO:0000256" key="1">
    <source>
        <dbReference type="SAM" id="MobiDB-lite"/>
    </source>
</evidence>
<feature type="transmembrane region" description="Helical" evidence="2">
    <location>
        <begin position="516"/>
        <end position="538"/>
    </location>
</feature>
<feature type="transmembrane region" description="Helical" evidence="2">
    <location>
        <begin position="213"/>
        <end position="230"/>
    </location>
</feature>
<accession>M8BD49</accession>